<gene>
    <name evidence="2" type="ORF">JCM16774_1150</name>
</gene>
<proteinExistence type="predicted"/>
<name>A0A510JA53_9FUSO</name>
<dbReference type="RefSeq" id="WP_026737586.1">
    <property type="nucleotide sequence ID" value="NZ_AP019822.1"/>
</dbReference>
<evidence type="ECO:0000313" key="3">
    <source>
        <dbReference type="Proteomes" id="UP000321606"/>
    </source>
</evidence>
<dbReference type="AlphaFoldDB" id="A0A510JA53"/>
<accession>A0A510JA53</accession>
<evidence type="ECO:0000256" key="1">
    <source>
        <dbReference type="SAM" id="Phobius"/>
    </source>
</evidence>
<feature type="transmembrane region" description="Helical" evidence="1">
    <location>
        <begin position="56"/>
        <end position="77"/>
    </location>
</feature>
<evidence type="ECO:0000313" key="2">
    <source>
        <dbReference type="EMBL" id="BBM36218.1"/>
    </source>
</evidence>
<protein>
    <submittedName>
        <fullName evidence="2">Uncharacterized protein</fullName>
    </submittedName>
</protein>
<keyword evidence="1" id="KW-0812">Transmembrane</keyword>
<dbReference type="Proteomes" id="UP000321606">
    <property type="component" value="Chromosome"/>
</dbReference>
<keyword evidence="1" id="KW-1133">Transmembrane helix</keyword>
<dbReference type="OrthoDB" id="359504at2"/>
<dbReference type="EMBL" id="AP019822">
    <property type="protein sequence ID" value="BBM36218.1"/>
    <property type="molecule type" value="Genomic_DNA"/>
</dbReference>
<feature type="transmembrane region" description="Helical" evidence="1">
    <location>
        <begin position="15"/>
        <end position="36"/>
    </location>
</feature>
<reference evidence="2 3" key="1">
    <citation type="submission" date="2019-07" db="EMBL/GenBank/DDBJ databases">
        <title>Complete Genome Sequence of Leptotrichia goodfellowii Strain JCM 16774.</title>
        <authorList>
            <person name="Watanabe S."/>
            <person name="Cui L."/>
        </authorList>
    </citation>
    <scope>NUCLEOTIDE SEQUENCE [LARGE SCALE GENOMIC DNA]</scope>
    <source>
        <strain evidence="2 3">JCM16774</strain>
    </source>
</reference>
<dbReference type="KEGG" id="lgo:JCM16774_1150"/>
<sequence length="167" mass="20127">MTEIIFSYNRLSHRVLNFMIIVGQFISLILVWLFLYFLGITNYETAPAFFQENPDIAVWIIFLSIPFFMLSTAFIIFKFWSRKEDKACIRLWKEYAILYYRGEEIMINKGEISIEQLTSKKKAIFYDTYILKIQKRKIIFDKCILKKGKKREKTLSFAMKKLLYYTK</sequence>
<dbReference type="STRING" id="714315.GCA_000516535_01148"/>
<organism evidence="2 3">
    <name type="scientific">Pseudoleptotrichia goodfellowii</name>
    <dbReference type="NCBI Taxonomy" id="157692"/>
    <lineage>
        <taxon>Bacteria</taxon>
        <taxon>Fusobacteriati</taxon>
        <taxon>Fusobacteriota</taxon>
        <taxon>Fusobacteriia</taxon>
        <taxon>Fusobacteriales</taxon>
        <taxon>Leptotrichiaceae</taxon>
        <taxon>Pseudoleptotrichia</taxon>
    </lineage>
</organism>
<keyword evidence="1" id="KW-0472">Membrane</keyword>